<comment type="similarity">
    <text evidence="4">Belongs to the glycosyl hydrolase 3 family.</text>
</comment>
<dbReference type="Gene3D" id="2.60.40.10">
    <property type="entry name" value="Immunoglobulins"/>
    <property type="match status" value="1"/>
</dbReference>
<dbReference type="InterPro" id="IPR026891">
    <property type="entry name" value="Fn3-like"/>
</dbReference>
<comment type="pathway">
    <text evidence="3">Glycan metabolism; cellulose degradation.</text>
</comment>
<evidence type="ECO:0000256" key="14">
    <source>
        <dbReference type="ARBA" id="ARBA00041276"/>
    </source>
</evidence>
<evidence type="ECO:0000256" key="4">
    <source>
        <dbReference type="ARBA" id="ARBA00005336"/>
    </source>
</evidence>
<evidence type="ECO:0000259" key="18">
    <source>
        <dbReference type="SMART" id="SM01217"/>
    </source>
</evidence>
<dbReference type="InterPro" id="IPR036881">
    <property type="entry name" value="Glyco_hydro_3_C_sf"/>
</dbReference>
<evidence type="ECO:0000313" key="19">
    <source>
        <dbReference type="EMBL" id="SAM03921.1"/>
    </source>
</evidence>
<feature type="domain" description="Fibronectin type III-like" evidence="18">
    <location>
        <begin position="649"/>
        <end position="719"/>
    </location>
</feature>
<dbReference type="SUPFAM" id="SSF52279">
    <property type="entry name" value="Beta-D-glucan exohydrolase, C-terminal domain"/>
    <property type="match status" value="1"/>
</dbReference>
<dbReference type="PANTHER" id="PTHR42715">
    <property type="entry name" value="BETA-GLUCOSIDASE"/>
    <property type="match status" value="1"/>
</dbReference>
<dbReference type="Pfam" id="PF14310">
    <property type="entry name" value="Fn3-like"/>
    <property type="match status" value="1"/>
</dbReference>
<evidence type="ECO:0000256" key="8">
    <source>
        <dbReference type="ARBA" id="ARBA00022801"/>
    </source>
</evidence>
<dbReference type="InterPro" id="IPR050288">
    <property type="entry name" value="Cellulose_deg_GH3"/>
</dbReference>
<evidence type="ECO:0000256" key="12">
    <source>
        <dbReference type="ARBA" id="ARBA00024983"/>
    </source>
</evidence>
<evidence type="ECO:0000256" key="3">
    <source>
        <dbReference type="ARBA" id="ARBA00004987"/>
    </source>
</evidence>
<dbReference type="FunCoup" id="A0A163JYC5">
    <property type="interactions" value="49"/>
</dbReference>
<evidence type="ECO:0000256" key="13">
    <source>
        <dbReference type="ARBA" id="ARBA00039579"/>
    </source>
</evidence>
<evidence type="ECO:0000256" key="9">
    <source>
        <dbReference type="ARBA" id="ARBA00023277"/>
    </source>
</evidence>
<evidence type="ECO:0000256" key="11">
    <source>
        <dbReference type="ARBA" id="ARBA00023326"/>
    </source>
</evidence>
<dbReference type="InterPro" id="IPR001764">
    <property type="entry name" value="Glyco_hydro_3_N"/>
</dbReference>
<dbReference type="InterPro" id="IPR013783">
    <property type="entry name" value="Ig-like_fold"/>
</dbReference>
<keyword evidence="20" id="KW-1185">Reference proteome</keyword>
<evidence type="ECO:0000256" key="6">
    <source>
        <dbReference type="ARBA" id="ARBA00022525"/>
    </source>
</evidence>
<organism evidence="19">
    <name type="scientific">Absidia glauca</name>
    <name type="common">Pin mould</name>
    <dbReference type="NCBI Taxonomy" id="4829"/>
    <lineage>
        <taxon>Eukaryota</taxon>
        <taxon>Fungi</taxon>
        <taxon>Fungi incertae sedis</taxon>
        <taxon>Mucoromycota</taxon>
        <taxon>Mucoromycotina</taxon>
        <taxon>Mucoromycetes</taxon>
        <taxon>Mucorales</taxon>
        <taxon>Cunninghamellaceae</taxon>
        <taxon>Absidia</taxon>
    </lineage>
</organism>
<dbReference type="InParanoid" id="A0A163JYC5"/>
<evidence type="ECO:0000256" key="1">
    <source>
        <dbReference type="ARBA" id="ARBA00000448"/>
    </source>
</evidence>
<name>A0A163JYC5_ABSGL</name>
<evidence type="ECO:0000256" key="10">
    <source>
        <dbReference type="ARBA" id="ARBA00023295"/>
    </source>
</evidence>
<gene>
    <name evidence="19" type="primary">ABSGL_09777.1 scaffold 11617</name>
</gene>
<comment type="catalytic activity">
    <reaction evidence="1">
        <text>Hydrolysis of terminal, non-reducing beta-D-glucosyl residues with release of beta-D-glucose.</text>
        <dbReference type="EC" id="3.2.1.21"/>
    </reaction>
</comment>
<accession>A0A163JYC5</accession>
<dbReference type="OrthoDB" id="416222at2759"/>
<dbReference type="Pfam" id="PF01915">
    <property type="entry name" value="Glyco_hydro_3_C"/>
    <property type="match status" value="1"/>
</dbReference>
<dbReference type="EC" id="3.2.1.21" evidence="5"/>
<dbReference type="FunFam" id="3.40.50.1700:FF:000003">
    <property type="entry name" value="Probable beta-glucosidase"/>
    <property type="match status" value="1"/>
</dbReference>
<dbReference type="EMBL" id="LT554307">
    <property type="protein sequence ID" value="SAM03921.1"/>
    <property type="molecule type" value="Genomic_DNA"/>
</dbReference>
<keyword evidence="11" id="KW-0624">Polysaccharide degradation</keyword>
<dbReference type="FunFam" id="3.20.20.300:FF:000002">
    <property type="entry name" value="Probable beta-glucosidase"/>
    <property type="match status" value="1"/>
</dbReference>
<keyword evidence="8" id="KW-0378">Hydrolase</keyword>
<comment type="function">
    <text evidence="12">Beta-glucosidases are one of a number of cellulolytic enzymes involved in the degradation of cellulosic biomass. Catalyzes the last step releasing glucose from the inhibitory cellobiose.</text>
</comment>
<evidence type="ECO:0000256" key="15">
    <source>
        <dbReference type="ARBA" id="ARBA00041601"/>
    </source>
</evidence>
<protein>
    <recommendedName>
        <fullName evidence="13">Probable beta-glucosidase G</fullName>
        <ecNumber evidence="5">3.2.1.21</ecNumber>
    </recommendedName>
    <alternativeName>
        <fullName evidence="14">Beta-D-glucoside glucohydrolase G</fullName>
    </alternativeName>
    <alternativeName>
        <fullName evidence="15">Cellobiase G</fullName>
    </alternativeName>
    <alternativeName>
        <fullName evidence="16">Gentiobiase G</fullName>
    </alternativeName>
</protein>
<sequence>MLISSISKASTLLLLVLLGASSSVDAANPKLRSWEEAQTLAKELVGKMTLEQKVKMTTGTGFNRSKCVGNTYPITNPDFPSLCLQDAPLGMRFAYNVTAGVSGVNAAASFDKKAILERGEYMGKEFRGKGVHIQLGPAMNFMRSPEGGRGWESFGEDPYLTGVASAETIIGIQSQGVIATAKHFIANDQEKNRHEESSNIDDRTMHEVYLWPFARSVEAGVGSVMCSYNKINGTSACENDMMTRLLKDELGFNGFIQSDWWAAVSTIGSAEGGLDMVMPGNMLESDDFSPSYFGPNLTLAVKAGKLDESRVTDMAIRITSAYFKMGQDKNFPETTLDSFNATPKGSVDVESDHGKLVREMGAASVVLLSNKDNILPLTKSDKSISIIGSDAFSDPLLFDRKKCGDFGCDPATLIQGWGSGTVSYPSYIVAPLEGITARAGKNVKIQSTKDNYDLENAKKIAKASDVAIVFANADGGEEYISVDGNVGDRNNLTLWNNGDSLVQAVADANKNTIVVIHSIGAVLMPWVNHPNIKAIVWPGLPGQESGNSLADVLYGDVNPSGRLPYTIAKNLEDYPAKATADLEIDYSEKLNVGYRWFDTNNIDPLFAFGHGLSYTKFDYGKLSVKVQSKKNVVNAQLKVQNTGHVDGAEVIQLYLSFPKAAGEPPKILRGFEKVFIKAGHQSKTVKFELTKTELSIWDVASQSWTIPRGQFQIHVGASSRDIRQSATFTL</sequence>
<evidence type="ECO:0000256" key="2">
    <source>
        <dbReference type="ARBA" id="ARBA00004613"/>
    </source>
</evidence>
<comment type="subcellular location">
    <subcellularLocation>
        <location evidence="2">Secreted</location>
    </subcellularLocation>
</comment>
<reference evidence="19" key="1">
    <citation type="submission" date="2016-04" db="EMBL/GenBank/DDBJ databases">
        <authorList>
            <person name="Evans L.H."/>
            <person name="Alamgir A."/>
            <person name="Owens N."/>
            <person name="Weber N.D."/>
            <person name="Virtaneva K."/>
            <person name="Barbian K."/>
            <person name="Babar A."/>
            <person name="Rosenke K."/>
        </authorList>
    </citation>
    <scope>NUCLEOTIDE SEQUENCE [LARGE SCALE GENOMIC DNA]</scope>
    <source>
        <strain evidence="19">CBS 101.48</strain>
    </source>
</reference>
<evidence type="ECO:0000256" key="16">
    <source>
        <dbReference type="ARBA" id="ARBA00041808"/>
    </source>
</evidence>
<dbReference type="GO" id="GO:0008422">
    <property type="term" value="F:beta-glucosidase activity"/>
    <property type="evidence" value="ECO:0007669"/>
    <property type="project" value="UniProtKB-EC"/>
</dbReference>
<dbReference type="InterPro" id="IPR002772">
    <property type="entry name" value="Glyco_hydro_3_C"/>
</dbReference>
<dbReference type="PRINTS" id="PR00133">
    <property type="entry name" value="GLHYDRLASE3"/>
</dbReference>
<dbReference type="STRING" id="4829.A0A163JYC5"/>
<dbReference type="AlphaFoldDB" id="A0A163JYC5"/>
<evidence type="ECO:0000313" key="20">
    <source>
        <dbReference type="Proteomes" id="UP000078561"/>
    </source>
</evidence>
<dbReference type="FunFam" id="2.60.40.10:FF:000495">
    <property type="entry name" value="Periplasmic beta-glucosidase"/>
    <property type="match status" value="1"/>
</dbReference>
<dbReference type="SMART" id="SM01217">
    <property type="entry name" value="Fn3_like"/>
    <property type="match status" value="1"/>
</dbReference>
<keyword evidence="9" id="KW-0119">Carbohydrate metabolism</keyword>
<proteinExistence type="inferred from homology"/>
<feature type="signal peptide" evidence="17">
    <location>
        <begin position="1"/>
        <end position="26"/>
    </location>
</feature>
<evidence type="ECO:0000256" key="7">
    <source>
        <dbReference type="ARBA" id="ARBA00022729"/>
    </source>
</evidence>
<keyword evidence="6" id="KW-0964">Secreted</keyword>
<dbReference type="Pfam" id="PF00933">
    <property type="entry name" value="Glyco_hydro_3"/>
    <property type="match status" value="1"/>
</dbReference>
<dbReference type="Gene3D" id="3.20.20.300">
    <property type="entry name" value="Glycoside hydrolase, family 3, N-terminal domain"/>
    <property type="match status" value="1"/>
</dbReference>
<dbReference type="Proteomes" id="UP000078561">
    <property type="component" value="Unassembled WGS sequence"/>
</dbReference>
<feature type="chain" id="PRO_5007843547" description="Probable beta-glucosidase G" evidence="17">
    <location>
        <begin position="27"/>
        <end position="730"/>
    </location>
</feature>
<dbReference type="GO" id="GO:0009251">
    <property type="term" value="P:glucan catabolic process"/>
    <property type="evidence" value="ECO:0007669"/>
    <property type="project" value="TreeGrafter"/>
</dbReference>
<dbReference type="Gene3D" id="3.40.50.1700">
    <property type="entry name" value="Glycoside hydrolase family 3 C-terminal domain"/>
    <property type="match status" value="1"/>
</dbReference>
<keyword evidence="7 17" id="KW-0732">Signal</keyword>
<dbReference type="InterPro" id="IPR017853">
    <property type="entry name" value="GH"/>
</dbReference>
<dbReference type="InterPro" id="IPR036962">
    <property type="entry name" value="Glyco_hydro_3_N_sf"/>
</dbReference>
<dbReference type="OMA" id="MYGWDAY"/>
<evidence type="ECO:0000256" key="5">
    <source>
        <dbReference type="ARBA" id="ARBA00012744"/>
    </source>
</evidence>
<dbReference type="GO" id="GO:0005576">
    <property type="term" value="C:extracellular region"/>
    <property type="evidence" value="ECO:0007669"/>
    <property type="project" value="UniProtKB-SubCell"/>
</dbReference>
<keyword evidence="10" id="KW-0326">Glycosidase</keyword>
<dbReference type="PANTHER" id="PTHR42715:SF12">
    <property type="entry name" value="BETA-GLUCOSIDASE G-RELATED"/>
    <property type="match status" value="1"/>
</dbReference>
<evidence type="ECO:0000256" key="17">
    <source>
        <dbReference type="SAM" id="SignalP"/>
    </source>
</evidence>
<dbReference type="SUPFAM" id="SSF51445">
    <property type="entry name" value="(Trans)glycosidases"/>
    <property type="match status" value="1"/>
</dbReference>